<organism evidence="1 2">
    <name type="scientific">Smallanthus sonchifolius</name>
    <dbReference type="NCBI Taxonomy" id="185202"/>
    <lineage>
        <taxon>Eukaryota</taxon>
        <taxon>Viridiplantae</taxon>
        <taxon>Streptophyta</taxon>
        <taxon>Embryophyta</taxon>
        <taxon>Tracheophyta</taxon>
        <taxon>Spermatophyta</taxon>
        <taxon>Magnoliopsida</taxon>
        <taxon>eudicotyledons</taxon>
        <taxon>Gunneridae</taxon>
        <taxon>Pentapetalae</taxon>
        <taxon>asterids</taxon>
        <taxon>campanulids</taxon>
        <taxon>Asterales</taxon>
        <taxon>Asteraceae</taxon>
        <taxon>Asteroideae</taxon>
        <taxon>Heliantheae alliance</taxon>
        <taxon>Millerieae</taxon>
        <taxon>Smallanthus</taxon>
    </lineage>
</organism>
<sequence length="766" mass="85504">MYVRRVTANTRRSYAALRRRLLIDPLIPKDGSNFPDPVMDNPLSQDPDSMWGRFFQKAELEKMVDQDLSRLYPEHGSYFQTPGCQGMLRRILLLWCISHPNYGYRQGMHELLAPLLYVLQADVERLSAVRKLYEHYFTDNFDGLVFDNTHSAYRSHLKQIPQHIENNTEIQEVQVKFNNLDELDPKIQTIISFSDAYGAEGELGIVLSEKFMEHDAYCMFDALMNGSGGAVSMATFFSPCPLNGPQNGLPPVIEASSILYHLLAIVDSSLYIHFTELGVEPQYFALRWLRVLFGREFALEDLLVIWDKIFSFDNTRLNSENDAEVLNSSRGAFIAALSVSMILYIRSSILATETATSCLQRLLNFPQDVNLGKLLNKAKSLVNIAINAMRSVPPRMYSDGVHERVKPMGFRIHSLPSNAAAPGSPLSVVRDSYWEEKWRVLHKEEEKKETSPLKQSQSQRKGWSEKVKSRLLRTESDPSSSKVFSEKRVPSRQVRRNLLDDLARQLGLEEETDGEKAVCGNGGSEENSSIFSDPPSPVGGVNDDNDNDNENDSEQSSVASNILVDEPHPKPEPEPEHKPEPESEPKPKLEPELESSTAADSGNSIQEVDENGPVPISDGPEDATPLKGVENEESVGKSGLNLKDRIILSGNQWFWKFGKNNGDGFLEKGGDSTNSSLVGHDQKGDVASSGADKGESVNQNKICSLKNLGQSMVENLQVIESVFQQEKGETGHVDNLSKKALVDRGQMTAMAALKELRKISNIISEM</sequence>
<accession>A0ACB9IC86</accession>
<reference evidence="1 2" key="2">
    <citation type="journal article" date="2022" name="Mol. Ecol. Resour.">
        <title>The genomes of chicory, endive, great burdock and yacon provide insights into Asteraceae paleo-polyploidization history and plant inulin production.</title>
        <authorList>
            <person name="Fan W."/>
            <person name="Wang S."/>
            <person name="Wang H."/>
            <person name="Wang A."/>
            <person name="Jiang F."/>
            <person name="Liu H."/>
            <person name="Zhao H."/>
            <person name="Xu D."/>
            <person name="Zhang Y."/>
        </authorList>
    </citation>
    <scope>NUCLEOTIDE SEQUENCE [LARGE SCALE GENOMIC DNA]</scope>
    <source>
        <strain evidence="2">cv. Yunnan</strain>
        <tissue evidence="1">Leaves</tissue>
    </source>
</reference>
<name>A0ACB9IC86_9ASTR</name>
<dbReference type="Proteomes" id="UP001056120">
    <property type="component" value="Linkage Group LG09"/>
</dbReference>
<reference evidence="2" key="1">
    <citation type="journal article" date="2022" name="Mol. Ecol. Resour.">
        <title>The genomes of chicory, endive, great burdock and yacon provide insights into Asteraceae palaeo-polyploidization history and plant inulin production.</title>
        <authorList>
            <person name="Fan W."/>
            <person name="Wang S."/>
            <person name="Wang H."/>
            <person name="Wang A."/>
            <person name="Jiang F."/>
            <person name="Liu H."/>
            <person name="Zhao H."/>
            <person name="Xu D."/>
            <person name="Zhang Y."/>
        </authorList>
    </citation>
    <scope>NUCLEOTIDE SEQUENCE [LARGE SCALE GENOMIC DNA]</scope>
    <source>
        <strain evidence="2">cv. Yunnan</strain>
    </source>
</reference>
<evidence type="ECO:0000313" key="2">
    <source>
        <dbReference type="Proteomes" id="UP001056120"/>
    </source>
</evidence>
<proteinExistence type="predicted"/>
<dbReference type="EMBL" id="CM042026">
    <property type="protein sequence ID" value="KAI3805564.1"/>
    <property type="molecule type" value="Genomic_DNA"/>
</dbReference>
<comment type="caution">
    <text evidence="1">The sequence shown here is derived from an EMBL/GenBank/DDBJ whole genome shotgun (WGS) entry which is preliminary data.</text>
</comment>
<protein>
    <submittedName>
        <fullName evidence="1">Uncharacterized protein</fullName>
    </submittedName>
</protein>
<gene>
    <name evidence="1" type="ORF">L1987_28068</name>
</gene>
<evidence type="ECO:0000313" key="1">
    <source>
        <dbReference type="EMBL" id="KAI3805564.1"/>
    </source>
</evidence>
<keyword evidence="2" id="KW-1185">Reference proteome</keyword>